<dbReference type="RefSeq" id="WP_070393368.1">
    <property type="nucleotide sequence ID" value="NZ_CP017599.1"/>
</dbReference>
<sequence>MESKVTKNTLRISSWRVNLSGNSAALRSRLQEQISRAMVYSGIPQLILETIPLERCSDNTGVAYRSAIALKLSRAMQQSPLAIAHQLTVSLPTITQDGGKQNLIEFEVEVAPPGWINFWLTDHGLATWLQDWIQPSTDTLISFRPQQGQKNLLPYLELSNQHSALLTQDTSKIFRVQYAHARCCSLLRLAHRQGLIQIQSMDLKTSRGLIVVPDPIPWLKDDLGTQTNQQLIQFVHPAERLLIGQIMDLTDYFSGTESKNWLKLASSVSNAFEQFYRSCRIWGEVKHQTPRLAQARLGLVGVTQVVLRSLLEEQLGVPAPGEL</sequence>
<dbReference type="PANTHER" id="PTHR11956">
    <property type="entry name" value="ARGINYL-TRNA SYNTHETASE"/>
    <property type="match status" value="1"/>
</dbReference>
<dbReference type="GO" id="GO:0006420">
    <property type="term" value="P:arginyl-tRNA aminoacylation"/>
    <property type="evidence" value="ECO:0007669"/>
    <property type="project" value="InterPro"/>
</dbReference>
<dbReference type="OrthoDB" id="9805987at2"/>
<proteinExistence type="predicted"/>
<dbReference type="Proteomes" id="UP000177870">
    <property type="component" value="Chromosome"/>
</dbReference>
<evidence type="ECO:0000259" key="7">
    <source>
        <dbReference type="SMART" id="SM01016"/>
    </source>
</evidence>
<dbReference type="Gene3D" id="1.10.730.10">
    <property type="entry name" value="Isoleucyl-tRNA Synthetase, Domain 1"/>
    <property type="match status" value="1"/>
</dbReference>
<keyword evidence="4" id="KW-0067">ATP-binding</keyword>
<accession>A0A1D8TTI0</accession>
<dbReference type="KEGG" id="mpro:BJP34_17005"/>
<dbReference type="GO" id="GO:0005737">
    <property type="term" value="C:cytoplasm"/>
    <property type="evidence" value="ECO:0007669"/>
    <property type="project" value="InterPro"/>
</dbReference>
<comment type="catalytic activity">
    <reaction evidence="5">
        <text>tRNA(Arg) + L-arginine + ATP = L-arginyl-tRNA(Arg) + AMP + diphosphate</text>
        <dbReference type="Rhea" id="RHEA:20301"/>
        <dbReference type="Rhea" id="RHEA-COMP:9658"/>
        <dbReference type="Rhea" id="RHEA-COMP:9673"/>
        <dbReference type="ChEBI" id="CHEBI:30616"/>
        <dbReference type="ChEBI" id="CHEBI:32682"/>
        <dbReference type="ChEBI" id="CHEBI:33019"/>
        <dbReference type="ChEBI" id="CHEBI:78442"/>
        <dbReference type="ChEBI" id="CHEBI:78513"/>
        <dbReference type="ChEBI" id="CHEBI:456215"/>
        <dbReference type="EC" id="6.1.1.19"/>
    </reaction>
</comment>
<name>A0A1D8TTI0_9CYAN</name>
<organism evidence="8 9">
    <name type="scientific">Moorena producens PAL-8-15-08-1</name>
    <dbReference type="NCBI Taxonomy" id="1458985"/>
    <lineage>
        <taxon>Bacteria</taxon>
        <taxon>Bacillati</taxon>
        <taxon>Cyanobacteriota</taxon>
        <taxon>Cyanophyceae</taxon>
        <taxon>Coleofasciculales</taxon>
        <taxon>Coleofasciculaceae</taxon>
        <taxon>Moorena</taxon>
    </lineage>
</organism>
<evidence type="ECO:0000259" key="6">
    <source>
        <dbReference type="SMART" id="SM00836"/>
    </source>
</evidence>
<dbReference type="PANTHER" id="PTHR11956:SF5">
    <property type="entry name" value="ARGININE--TRNA LIGASE, CYTOPLASMIC"/>
    <property type="match status" value="1"/>
</dbReference>
<dbReference type="STRING" id="1458985.BJP34_17005"/>
<protein>
    <recommendedName>
        <fullName evidence="1">arginine--tRNA ligase</fullName>
        <ecNumber evidence="1">6.1.1.19</ecNumber>
    </recommendedName>
</protein>
<dbReference type="Pfam" id="PF03485">
    <property type="entry name" value="Arg_tRNA_synt_N"/>
    <property type="match status" value="1"/>
</dbReference>
<evidence type="ECO:0000256" key="2">
    <source>
        <dbReference type="ARBA" id="ARBA00022598"/>
    </source>
</evidence>
<dbReference type="SMART" id="SM01016">
    <property type="entry name" value="Arg_tRNA_synt_N"/>
    <property type="match status" value="1"/>
</dbReference>
<reference evidence="9" key="1">
    <citation type="submission" date="2016-10" db="EMBL/GenBank/DDBJ databases">
        <title>Comparative genomics uncovers the prolific and rare metabolic potential of the cyanobacterial genus Moorea.</title>
        <authorList>
            <person name="Leao T."/>
            <person name="Castelao G."/>
            <person name="Korobeynikov A."/>
            <person name="Monroe E.A."/>
            <person name="Podell S."/>
            <person name="Glukhov E."/>
            <person name="Allen E."/>
            <person name="Gerwick W.H."/>
            <person name="Gerwick L."/>
        </authorList>
    </citation>
    <scope>NUCLEOTIDE SEQUENCE [LARGE SCALE GENOMIC DNA]</scope>
    <source>
        <strain evidence="9">PAL-8-15-08-1</strain>
    </source>
</reference>
<dbReference type="Gene3D" id="3.30.1360.70">
    <property type="entry name" value="Arginyl tRNA synthetase N-terminal domain"/>
    <property type="match status" value="1"/>
</dbReference>
<gene>
    <name evidence="8" type="ORF">BJP34_17005</name>
</gene>
<dbReference type="InterPro" id="IPR008909">
    <property type="entry name" value="DALR_anticod-bd"/>
</dbReference>
<evidence type="ECO:0000256" key="1">
    <source>
        <dbReference type="ARBA" id="ARBA00012837"/>
    </source>
</evidence>
<dbReference type="InterPro" id="IPR001278">
    <property type="entry name" value="Arg-tRNA-ligase"/>
</dbReference>
<keyword evidence="3" id="KW-0547">Nucleotide-binding</keyword>
<dbReference type="SMART" id="SM00836">
    <property type="entry name" value="DALR_1"/>
    <property type="match status" value="1"/>
</dbReference>
<dbReference type="InterPro" id="IPR036695">
    <property type="entry name" value="Arg-tRNA-synth_N_sf"/>
</dbReference>
<dbReference type="SUPFAM" id="SSF47323">
    <property type="entry name" value="Anticodon-binding domain of a subclass of class I aminoacyl-tRNA synthetases"/>
    <property type="match status" value="1"/>
</dbReference>
<dbReference type="AlphaFoldDB" id="A0A1D8TTI0"/>
<dbReference type="EC" id="6.1.1.19" evidence="1"/>
<evidence type="ECO:0000256" key="4">
    <source>
        <dbReference type="ARBA" id="ARBA00022840"/>
    </source>
</evidence>
<feature type="domain" description="Arginyl tRNA synthetase N-terminal" evidence="7">
    <location>
        <begin position="24"/>
        <end position="120"/>
    </location>
</feature>
<dbReference type="GO" id="GO:0005524">
    <property type="term" value="F:ATP binding"/>
    <property type="evidence" value="ECO:0007669"/>
    <property type="project" value="UniProtKB-KW"/>
</dbReference>
<keyword evidence="2" id="KW-0436">Ligase</keyword>
<dbReference type="InterPro" id="IPR005148">
    <property type="entry name" value="Arg-tRNA-synth_N"/>
</dbReference>
<evidence type="ECO:0000256" key="3">
    <source>
        <dbReference type="ARBA" id="ARBA00022741"/>
    </source>
</evidence>
<evidence type="ECO:0000256" key="5">
    <source>
        <dbReference type="ARBA" id="ARBA00049339"/>
    </source>
</evidence>
<dbReference type="GO" id="GO:0004814">
    <property type="term" value="F:arginine-tRNA ligase activity"/>
    <property type="evidence" value="ECO:0007669"/>
    <property type="project" value="UniProtKB-EC"/>
</dbReference>
<dbReference type="InterPro" id="IPR009080">
    <property type="entry name" value="tRNAsynth_Ia_anticodon-bd"/>
</dbReference>
<dbReference type="Pfam" id="PF05746">
    <property type="entry name" value="DALR_1"/>
    <property type="match status" value="1"/>
</dbReference>
<feature type="domain" description="DALR anticodon binding" evidence="6">
    <location>
        <begin position="176"/>
        <end position="323"/>
    </location>
</feature>
<evidence type="ECO:0000313" key="9">
    <source>
        <dbReference type="Proteomes" id="UP000177870"/>
    </source>
</evidence>
<evidence type="ECO:0000313" key="8">
    <source>
        <dbReference type="EMBL" id="AOX00917.1"/>
    </source>
</evidence>
<dbReference type="EMBL" id="CP017599">
    <property type="protein sequence ID" value="AOX00917.1"/>
    <property type="molecule type" value="Genomic_DNA"/>
</dbReference>